<dbReference type="AlphaFoldDB" id="A0A0A9BCN4"/>
<reference evidence="1" key="2">
    <citation type="journal article" date="2015" name="Data Brief">
        <title>Shoot transcriptome of the giant reed, Arundo donax.</title>
        <authorList>
            <person name="Barrero R.A."/>
            <person name="Guerrero F.D."/>
            <person name="Moolhuijzen P."/>
            <person name="Goolsby J.A."/>
            <person name="Tidwell J."/>
            <person name="Bellgard S.E."/>
            <person name="Bellgard M.I."/>
        </authorList>
    </citation>
    <scope>NUCLEOTIDE SEQUENCE</scope>
    <source>
        <tissue evidence="1">Shoot tissue taken approximately 20 cm above the soil surface</tissue>
    </source>
</reference>
<name>A0A0A9BCN4_ARUDO</name>
<organism evidence="1">
    <name type="scientific">Arundo donax</name>
    <name type="common">Giant reed</name>
    <name type="synonym">Donax arundinaceus</name>
    <dbReference type="NCBI Taxonomy" id="35708"/>
    <lineage>
        <taxon>Eukaryota</taxon>
        <taxon>Viridiplantae</taxon>
        <taxon>Streptophyta</taxon>
        <taxon>Embryophyta</taxon>
        <taxon>Tracheophyta</taxon>
        <taxon>Spermatophyta</taxon>
        <taxon>Magnoliopsida</taxon>
        <taxon>Liliopsida</taxon>
        <taxon>Poales</taxon>
        <taxon>Poaceae</taxon>
        <taxon>PACMAD clade</taxon>
        <taxon>Arundinoideae</taxon>
        <taxon>Arundineae</taxon>
        <taxon>Arundo</taxon>
    </lineage>
</organism>
<proteinExistence type="predicted"/>
<dbReference type="EMBL" id="GBRH01238900">
    <property type="protein sequence ID" value="JAD58995.1"/>
    <property type="molecule type" value="Transcribed_RNA"/>
</dbReference>
<protein>
    <submittedName>
        <fullName evidence="1">Uncharacterized protein</fullName>
    </submittedName>
</protein>
<sequence>MVPLKWVYWSCISLNKKK</sequence>
<reference evidence="1" key="1">
    <citation type="submission" date="2014-09" db="EMBL/GenBank/DDBJ databases">
        <authorList>
            <person name="Magalhaes I.L.F."/>
            <person name="Oliveira U."/>
            <person name="Santos F.R."/>
            <person name="Vidigal T.H.D.A."/>
            <person name="Brescovit A.D."/>
            <person name="Santos A.J."/>
        </authorList>
    </citation>
    <scope>NUCLEOTIDE SEQUENCE</scope>
    <source>
        <tissue evidence="1">Shoot tissue taken approximately 20 cm above the soil surface</tissue>
    </source>
</reference>
<evidence type="ECO:0000313" key="1">
    <source>
        <dbReference type="EMBL" id="JAD58995.1"/>
    </source>
</evidence>
<accession>A0A0A9BCN4</accession>